<keyword evidence="2" id="KW-1185">Reference proteome</keyword>
<accession>A0A433QPP3</accession>
<protein>
    <submittedName>
        <fullName evidence="1">Uncharacterized protein</fullName>
    </submittedName>
</protein>
<dbReference type="AlphaFoldDB" id="A0A433QPP3"/>
<sequence length="264" mass="29264">MNTSLKRSRWPRSVPGEIIRHTIARREHDPLRREVAVVNIYAVEAAIRTLIAEYFSIKCEFSVSEQNRIPGGLVRATFLDLNPTCRHNTSGLVVGGLAPGAFVVPAVETSPHTLSSSHPTYVVLIDVRLPHDELQVVRAVPQAALGSRKARLRRCGATQAGLNHVVNAVNLIITNSRPGNSSRDDLQIGRRVIEVEVRELLEVVEANYKIPMFVRNKQENPICLARLNISESPFLSSSIKPSHSHSNRLPKHIATQITHHHPAA</sequence>
<dbReference type="EMBL" id="RBNJ01002664">
    <property type="protein sequence ID" value="RUS31727.1"/>
    <property type="molecule type" value="Genomic_DNA"/>
</dbReference>
<dbReference type="Proteomes" id="UP000274822">
    <property type="component" value="Unassembled WGS sequence"/>
</dbReference>
<name>A0A433QPP3_9FUNG</name>
<evidence type="ECO:0000313" key="2">
    <source>
        <dbReference type="Proteomes" id="UP000274822"/>
    </source>
</evidence>
<reference evidence="1 2" key="1">
    <citation type="journal article" date="2018" name="New Phytol.">
        <title>Phylogenomics of Endogonaceae and evolution of mycorrhizas within Mucoromycota.</title>
        <authorList>
            <person name="Chang Y."/>
            <person name="Desiro A."/>
            <person name="Na H."/>
            <person name="Sandor L."/>
            <person name="Lipzen A."/>
            <person name="Clum A."/>
            <person name="Barry K."/>
            <person name="Grigoriev I.V."/>
            <person name="Martin F.M."/>
            <person name="Stajich J.E."/>
            <person name="Smith M.E."/>
            <person name="Bonito G."/>
            <person name="Spatafora J.W."/>
        </authorList>
    </citation>
    <scope>NUCLEOTIDE SEQUENCE [LARGE SCALE GENOMIC DNA]</scope>
    <source>
        <strain evidence="1 2">AD002</strain>
    </source>
</reference>
<organism evidence="1 2">
    <name type="scientific">Jimgerdemannia flammicorona</name>
    <dbReference type="NCBI Taxonomy" id="994334"/>
    <lineage>
        <taxon>Eukaryota</taxon>
        <taxon>Fungi</taxon>
        <taxon>Fungi incertae sedis</taxon>
        <taxon>Mucoromycota</taxon>
        <taxon>Mucoromycotina</taxon>
        <taxon>Endogonomycetes</taxon>
        <taxon>Endogonales</taxon>
        <taxon>Endogonaceae</taxon>
        <taxon>Jimgerdemannia</taxon>
    </lineage>
</organism>
<proteinExistence type="predicted"/>
<comment type="caution">
    <text evidence="1">The sequence shown here is derived from an EMBL/GenBank/DDBJ whole genome shotgun (WGS) entry which is preliminary data.</text>
</comment>
<gene>
    <name evidence="1" type="ORF">BC938DRAFT_477217</name>
</gene>
<evidence type="ECO:0000313" key="1">
    <source>
        <dbReference type="EMBL" id="RUS31727.1"/>
    </source>
</evidence>